<evidence type="ECO:0000313" key="3">
    <source>
        <dbReference type="Proteomes" id="UP000245252"/>
    </source>
</evidence>
<feature type="compositionally biased region" description="Gly residues" evidence="1">
    <location>
        <begin position="42"/>
        <end position="56"/>
    </location>
</feature>
<dbReference type="AlphaFoldDB" id="A0A2U2DK86"/>
<sequence length="805" mass="89002">MEFFLGAFETEWQARKAALLHERSLGGARRLEDEERRRRGGSVAGAGLGAGRGSSGTDGRPARGRSGHGGRRGAGEPSMRSRFQRLSKGSQPVVVKLASFGSGGRLGAMIRYVSRNGQVAAENERGEQLLGRDGISAVGAEWDHLMSNRAESRDIGTFSVSVSKVGNQENFYEQARDILENALGNRRFVYSISLRPEINGFAIAGVSVLRDGAGERLTADRKASEIVQARIDQSSNGVERSVTFRFTGHGNGTDYGASRVRDLVASPDEVRDQAGREITDAKQASDLVQLEWRAHLHSRKSRDVMHLVLSARAGTDASAFHSAARDFLGRQFAGHRYMLSLHDPTDDPKAEADGGKRPHVHVHAIVAMRSEFGDRIETSITSFRQWRVGMAEAARAHGIDMEMTDRRDRASPPAFNRNQVRPISRSGRTEHEGTSDAAQSRYDGQRSDRHSFAQTTKSRNYTDIAKLEWGDIAQSGDGKGAKDFAKRQTNRLDTVDFSVDSNRNAAADHPNSLSQYKTHLVILEKVLSGDADMQQMNTNEFDAYEKLVTDALDRAERVMPEGQRKAFAEIAFAAREHVEARREMMQNEEAEKTADKPIESQAAERQSVREETPDERWNAAVAQHGAQAVEAANRVLLEVEHYRDALDKVGSRDDQVDQASLRASLNLELARAGELGASGNSLIREVADADTELRAAVEAAERSRERAAEKVKSDGMPNAGGQGVRPEEMPRERDAGDEDRNRRDEVDKAEVQGTAAKRAETRTETSRPEAGDTTRTDPAREHVPRIELQRDTDARRERDQDDHER</sequence>
<feature type="compositionally biased region" description="Basic and acidic residues" evidence="1">
    <location>
        <begin position="696"/>
        <end position="713"/>
    </location>
</feature>
<comment type="caution">
    <text evidence="2">The sequence shown here is derived from an EMBL/GenBank/DDBJ whole genome shotgun (WGS) entry which is preliminary data.</text>
</comment>
<feature type="region of interest" description="Disordered" evidence="1">
    <location>
        <begin position="399"/>
        <end position="457"/>
    </location>
</feature>
<reference evidence="2 3" key="1">
    <citation type="submission" date="2018-05" db="EMBL/GenBank/DDBJ databases">
        <title>The draft genome of strain NS-104.</title>
        <authorList>
            <person name="Hang P."/>
            <person name="Jiang J."/>
        </authorList>
    </citation>
    <scope>NUCLEOTIDE SEQUENCE [LARGE SCALE GENOMIC DNA]</scope>
    <source>
        <strain evidence="2 3">NS-104</strain>
    </source>
</reference>
<dbReference type="Proteomes" id="UP000245252">
    <property type="component" value="Unassembled WGS sequence"/>
</dbReference>
<gene>
    <name evidence="2" type="ORF">DEM27_24380</name>
</gene>
<protein>
    <submittedName>
        <fullName evidence="2">Conjugal transfer protein TraA</fullName>
    </submittedName>
</protein>
<feature type="region of interest" description="Disordered" evidence="1">
    <location>
        <begin position="585"/>
        <end position="612"/>
    </location>
</feature>
<feature type="region of interest" description="Disordered" evidence="1">
    <location>
        <begin position="30"/>
        <end position="87"/>
    </location>
</feature>
<feature type="compositionally biased region" description="Basic and acidic residues" evidence="1">
    <location>
        <begin position="399"/>
        <end position="410"/>
    </location>
</feature>
<dbReference type="EMBL" id="QFBC01000014">
    <property type="protein sequence ID" value="PWE53680.1"/>
    <property type="molecule type" value="Genomic_DNA"/>
</dbReference>
<keyword evidence="3" id="KW-1185">Reference proteome</keyword>
<feature type="region of interest" description="Disordered" evidence="1">
    <location>
        <begin position="696"/>
        <end position="805"/>
    </location>
</feature>
<evidence type="ECO:0000256" key="1">
    <source>
        <dbReference type="SAM" id="MobiDB-lite"/>
    </source>
</evidence>
<proteinExistence type="predicted"/>
<organism evidence="2 3">
    <name type="scientific">Metarhizobium album</name>
    <dbReference type="NCBI Taxonomy" id="2182425"/>
    <lineage>
        <taxon>Bacteria</taxon>
        <taxon>Pseudomonadati</taxon>
        <taxon>Pseudomonadota</taxon>
        <taxon>Alphaproteobacteria</taxon>
        <taxon>Hyphomicrobiales</taxon>
        <taxon>Rhizobiaceae</taxon>
        <taxon>Metarhizobium</taxon>
    </lineage>
</organism>
<feature type="compositionally biased region" description="Basic and acidic residues" evidence="1">
    <location>
        <begin position="585"/>
        <end position="598"/>
    </location>
</feature>
<feature type="compositionally biased region" description="Basic and acidic residues" evidence="1">
    <location>
        <begin position="725"/>
        <end position="750"/>
    </location>
</feature>
<accession>A0A2U2DK86</accession>
<name>A0A2U2DK86_9HYPH</name>
<feature type="compositionally biased region" description="Basic residues" evidence="1">
    <location>
        <begin position="62"/>
        <end position="71"/>
    </location>
</feature>
<feature type="compositionally biased region" description="Basic and acidic residues" evidence="1">
    <location>
        <begin position="757"/>
        <end position="805"/>
    </location>
</feature>
<evidence type="ECO:0000313" key="2">
    <source>
        <dbReference type="EMBL" id="PWE53680.1"/>
    </source>
</evidence>